<dbReference type="KEGG" id="hdi:HDIA_1497"/>
<dbReference type="SUPFAM" id="SSF75304">
    <property type="entry name" value="Amidase signature (AS) enzymes"/>
    <property type="match status" value="1"/>
</dbReference>
<organism evidence="3 4">
    <name type="scientific">Hartmannibacter diazotrophicus</name>
    <dbReference type="NCBI Taxonomy" id="1482074"/>
    <lineage>
        <taxon>Bacteria</taxon>
        <taxon>Pseudomonadati</taxon>
        <taxon>Pseudomonadota</taxon>
        <taxon>Alphaproteobacteria</taxon>
        <taxon>Hyphomicrobiales</taxon>
        <taxon>Pleomorphomonadaceae</taxon>
        <taxon>Hartmannibacter</taxon>
    </lineage>
</organism>
<dbReference type="Pfam" id="PF01425">
    <property type="entry name" value="Amidase"/>
    <property type="match status" value="1"/>
</dbReference>
<proteinExistence type="inferred from homology"/>
<dbReference type="PANTHER" id="PTHR11895:SF7">
    <property type="entry name" value="GLUTAMYL-TRNA(GLN) AMIDOTRANSFERASE SUBUNIT A, MITOCHONDRIAL"/>
    <property type="match status" value="1"/>
</dbReference>
<dbReference type="OrthoDB" id="9811471at2"/>
<dbReference type="InterPro" id="IPR023631">
    <property type="entry name" value="Amidase_dom"/>
</dbReference>
<dbReference type="GO" id="GO:0016740">
    <property type="term" value="F:transferase activity"/>
    <property type="evidence" value="ECO:0007669"/>
    <property type="project" value="UniProtKB-KW"/>
</dbReference>
<evidence type="ECO:0000313" key="3">
    <source>
        <dbReference type="EMBL" id="SON55038.1"/>
    </source>
</evidence>
<dbReference type="EMBL" id="LT960614">
    <property type="protein sequence ID" value="SON55038.1"/>
    <property type="molecule type" value="Genomic_DNA"/>
</dbReference>
<dbReference type="Gene3D" id="3.90.1300.10">
    <property type="entry name" value="Amidase signature (AS) domain"/>
    <property type="match status" value="1"/>
</dbReference>
<dbReference type="InterPro" id="IPR000120">
    <property type="entry name" value="Amidase"/>
</dbReference>
<dbReference type="RefSeq" id="WP_099555608.1">
    <property type="nucleotide sequence ID" value="NZ_LT960614.1"/>
</dbReference>
<dbReference type="AlphaFoldDB" id="A0A2C9D4E7"/>
<evidence type="ECO:0000256" key="1">
    <source>
        <dbReference type="ARBA" id="ARBA00009199"/>
    </source>
</evidence>
<dbReference type="PANTHER" id="PTHR11895">
    <property type="entry name" value="TRANSAMIDASE"/>
    <property type="match status" value="1"/>
</dbReference>
<sequence>MTPSDYSNLSATDIVALVKSGKVTAVDMTKAALTAAEKLEPEIHAFATLAPESALAEAAAVDARIATGEGPGPLAGVPVGIKDLVMTKGMRTTFGSALYADFIPEDDDIVVERLRAAGAVILGKTNAAEFGFGAHGCNRLFPVTRNPWDLARTPGGSSAGSGAALAAGVVPLAIGSDGGGSIRIPAAFCGLAGIKASMGRVPVWPGCRDETLPGVSGWESIEHIGPMARNVTDMALMLSVLAGPDPRDRWSLPAGDVDYNAAVATPLMPGLRVTYWPRWRDQPIDPRVEAIVTEAVERFAEVYGLELAVSGPPEIDLEEAFQRIIALETDLTGMRRIAAGREAELTPAVQGFLKTSLPLEAATDAITVRKAFANAMARVMAGTDLILTPTLPLLPFAADRTGPEEIAGVPVGPDAWCPFTSPFNLTGQPAASVPCGYVDGRWPVGLQIVGPHLGDGIVISAAAAFERLFQPQMKMAPVHV</sequence>
<keyword evidence="3" id="KW-0808">Transferase</keyword>
<reference evidence="4" key="1">
    <citation type="submission" date="2017-09" db="EMBL/GenBank/DDBJ databases">
        <title>Genome sequence of Nannocystis excedens DSM 71.</title>
        <authorList>
            <person name="Blom J."/>
        </authorList>
    </citation>
    <scope>NUCLEOTIDE SEQUENCE [LARGE SCALE GENOMIC DNA]</scope>
    <source>
        <strain evidence="4">type strain: E19</strain>
    </source>
</reference>
<evidence type="ECO:0000259" key="2">
    <source>
        <dbReference type="Pfam" id="PF01425"/>
    </source>
</evidence>
<keyword evidence="4" id="KW-1185">Reference proteome</keyword>
<keyword evidence="3" id="KW-0436">Ligase</keyword>
<dbReference type="Proteomes" id="UP000223606">
    <property type="component" value="Chromosome 1"/>
</dbReference>
<dbReference type="GO" id="GO:0016874">
    <property type="term" value="F:ligase activity"/>
    <property type="evidence" value="ECO:0007669"/>
    <property type="project" value="UniProtKB-KW"/>
</dbReference>
<name>A0A2C9D4E7_9HYPH</name>
<dbReference type="EC" id="6.3.5.-" evidence="3"/>
<accession>A0A2C9D4E7</accession>
<comment type="similarity">
    <text evidence="1">Belongs to the amidase family.</text>
</comment>
<evidence type="ECO:0000313" key="4">
    <source>
        <dbReference type="Proteomes" id="UP000223606"/>
    </source>
</evidence>
<gene>
    <name evidence="3" type="primary">gatA_2</name>
    <name evidence="3" type="ORF">HDIA_1497</name>
</gene>
<protein>
    <submittedName>
        <fullName evidence="3">Glutamyl-tRNA(Gln) amidotransferase subunit A</fullName>
        <ecNumber evidence="3">6.3.5.-</ecNumber>
    </submittedName>
</protein>
<feature type="domain" description="Amidase" evidence="2">
    <location>
        <begin position="28"/>
        <end position="456"/>
    </location>
</feature>
<dbReference type="InterPro" id="IPR036928">
    <property type="entry name" value="AS_sf"/>
</dbReference>